<proteinExistence type="predicted"/>
<dbReference type="EMBL" id="GBXM01067793">
    <property type="protein sequence ID" value="JAH40784.1"/>
    <property type="molecule type" value="Transcribed_RNA"/>
</dbReference>
<sequence>MKPAATEKRYVCGKIFNPILAADQQPADFAQAIKVAVNNSRYLWGLFIHLSLKCCIDEIAC</sequence>
<reference evidence="1" key="1">
    <citation type="submission" date="2014-11" db="EMBL/GenBank/DDBJ databases">
        <authorList>
            <person name="Amaro Gonzalez C."/>
        </authorList>
    </citation>
    <scope>NUCLEOTIDE SEQUENCE</scope>
</reference>
<organism evidence="1">
    <name type="scientific">Anguilla anguilla</name>
    <name type="common">European freshwater eel</name>
    <name type="synonym">Muraena anguilla</name>
    <dbReference type="NCBI Taxonomy" id="7936"/>
    <lineage>
        <taxon>Eukaryota</taxon>
        <taxon>Metazoa</taxon>
        <taxon>Chordata</taxon>
        <taxon>Craniata</taxon>
        <taxon>Vertebrata</taxon>
        <taxon>Euteleostomi</taxon>
        <taxon>Actinopterygii</taxon>
        <taxon>Neopterygii</taxon>
        <taxon>Teleostei</taxon>
        <taxon>Anguilliformes</taxon>
        <taxon>Anguillidae</taxon>
        <taxon>Anguilla</taxon>
    </lineage>
</organism>
<name>A0A0E9SHF9_ANGAN</name>
<protein>
    <submittedName>
        <fullName evidence="1">Uncharacterized protein</fullName>
    </submittedName>
</protein>
<evidence type="ECO:0000313" key="1">
    <source>
        <dbReference type="EMBL" id="JAH40784.1"/>
    </source>
</evidence>
<reference evidence="1" key="2">
    <citation type="journal article" date="2015" name="Fish Shellfish Immunol.">
        <title>Early steps in the European eel (Anguilla anguilla)-Vibrio vulnificus interaction in the gills: Role of the RtxA13 toxin.</title>
        <authorList>
            <person name="Callol A."/>
            <person name="Pajuelo D."/>
            <person name="Ebbesson L."/>
            <person name="Teles M."/>
            <person name="MacKenzie S."/>
            <person name="Amaro C."/>
        </authorList>
    </citation>
    <scope>NUCLEOTIDE SEQUENCE</scope>
</reference>
<accession>A0A0E9SHF9</accession>
<dbReference type="AlphaFoldDB" id="A0A0E9SHF9"/>